<dbReference type="Proteomes" id="UP001177260">
    <property type="component" value="Unassembled WGS sequence"/>
</dbReference>
<gene>
    <name evidence="1" type="ORF">N8T08_005923</name>
</gene>
<comment type="caution">
    <text evidence="1">The sequence shown here is derived from an EMBL/GenBank/DDBJ whole genome shotgun (WGS) entry which is preliminary data.</text>
</comment>
<protein>
    <submittedName>
        <fullName evidence="1">Uncharacterized protein</fullName>
    </submittedName>
</protein>
<proteinExistence type="predicted"/>
<name>A0ACC3B214_9EURO</name>
<sequence>MTQPIQQLSNLHFRSDASQSNSLSSAGKVGLILGLIAGVTLIVLLVIFTVLRLKLGPVITLSSFLPHPSRKAASLRNLPSDDIERGLRSRATDRSASRATTTRTSRTTRTTEKEIIGGRGGGGGRGQTSSPAHSHSQSHRKVVAGHHQHPHISSLDKELGPKKKKSAGGGGSSNSDRGWVNVTTRDFHADPHGPTPTNPLNTSRGLNHNVTVTMPVSAYALPHERMRDPVRVPPHPVMASPHVPPSPAFSRLTTSTASSAALPSARFMPGMRKSEEG</sequence>
<accession>A0ACC3B214</accession>
<keyword evidence="2" id="KW-1185">Reference proteome</keyword>
<evidence type="ECO:0000313" key="2">
    <source>
        <dbReference type="Proteomes" id="UP001177260"/>
    </source>
</evidence>
<organism evidence="1 2">
    <name type="scientific">Aspergillus melleus</name>
    <dbReference type="NCBI Taxonomy" id="138277"/>
    <lineage>
        <taxon>Eukaryota</taxon>
        <taxon>Fungi</taxon>
        <taxon>Dikarya</taxon>
        <taxon>Ascomycota</taxon>
        <taxon>Pezizomycotina</taxon>
        <taxon>Eurotiomycetes</taxon>
        <taxon>Eurotiomycetidae</taxon>
        <taxon>Eurotiales</taxon>
        <taxon>Aspergillaceae</taxon>
        <taxon>Aspergillus</taxon>
        <taxon>Aspergillus subgen. Circumdati</taxon>
    </lineage>
</organism>
<reference evidence="1 2" key="1">
    <citation type="journal article" date="2023" name="ACS Omega">
        <title>Identification of the Neoaspergillic Acid Biosynthesis Gene Cluster by Establishing an In Vitro CRISPR-Ribonucleoprotein Genetic System in Aspergillus melleus.</title>
        <authorList>
            <person name="Yuan B."/>
            <person name="Grau M.F."/>
            <person name="Murata R.M."/>
            <person name="Torok T."/>
            <person name="Venkateswaran K."/>
            <person name="Stajich J.E."/>
            <person name="Wang C.C.C."/>
        </authorList>
    </citation>
    <scope>NUCLEOTIDE SEQUENCE [LARGE SCALE GENOMIC DNA]</scope>
    <source>
        <strain evidence="1 2">IMV 1140</strain>
    </source>
</reference>
<evidence type="ECO:0000313" key="1">
    <source>
        <dbReference type="EMBL" id="KAK1144014.1"/>
    </source>
</evidence>
<dbReference type="EMBL" id="JAOPJF010000034">
    <property type="protein sequence ID" value="KAK1144014.1"/>
    <property type="molecule type" value="Genomic_DNA"/>
</dbReference>